<feature type="domain" description="NAD glycohydrolase translocation F5/8 type C" evidence="3">
    <location>
        <begin position="227"/>
        <end position="350"/>
    </location>
</feature>
<dbReference type="SUPFAM" id="SSF49785">
    <property type="entry name" value="Galactose-binding domain-like"/>
    <property type="match status" value="1"/>
</dbReference>
<dbReference type="EMBL" id="JAGFNP010000009">
    <property type="protein sequence ID" value="MBO3734445.1"/>
    <property type="molecule type" value="Genomic_DNA"/>
</dbReference>
<dbReference type="Pfam" id="PF25302">
    <property type="entry name" value="NADase_transloc"/>
    <property type="match status" value="1"/>
</dbReference>
<protein>
    <recommendedName>
        <fullName evidence="3">NAD glycohydrolase translocation F5/8 type C domain-containing protein</fullName>
    </recommendedName>
</protein>
<feature type="transmembrane region" description="Helical" evidence="2">
    <location>
        <begin position="177"/>
        <end position="197"/>
    </location>
</feature>
<reference evidence="4 5" key="1">
    <citation type="submission" date="2021-03" db="EMBL/GenBank/DDBJ databases">
        <title>Glycomyces sp. nov., a novel actinomycete isolated from soil.</title>
        <authorList>
            <person name="Yang X."/>
            <person name="Xu X."/>
        </authorList>
    </citation>
    <scope>NUCLEOTIDE SEQUENCE [LARGE SCALE GENOMIC DNA]</scope>
    <source>
        <strain evidence="4 5">NEAU-S30</strain>
    </source>
</reference>
<feature type="compositionally biased region" description="Pro residues" evidence="1">
    <location>
        <begin position="55"/>
        <end position="67"/>
    </location>
</feature>
<feature type="region of interest" description="Disordered" evidence="1">
    <location>
        <begin position="42"/>
        <end position="98"/>
    </location>
</feature>
<evidence type="ECO:0000256" key="2">
    <source>
        <dbReference type="SAM" id="Phobius"/>
    </source>
</evidence>
<evidence type="ECO:0000313" key="5">
    <source>
        <dbReference type="Proteomes" id="UP000681341"/>
    </source>
</evidence>
<organism evidence="4 5">
    <name type="scientific">Glycomyces niveus</name>
    <dbReference type="NCBI Taxonomy" id="2820287"/>
    <lineage>
        <taxon>Bacteria</taxon>
        <taxon>Bacillati</taxon>
        <taxon>Actinomycetota</taxon>
        <taxon>Actinomycetes</taxon>
        <taxon>Glycomycetales</taxon>
        <taxon>Glycomycetaceae</taxon>
        <taxon>Glycomyces</taxon>
    </lineage>
</organism>
<feature type="compositionally biased region" description="Polar residues" evidence="1">
    <location>
        <begin position="89"/>
        <end position="98"/>
    </location>
</feature>
<evidence type="ECO:0000259" key="3">
    <source>
        <dbReference type="Pfam" id="PF25302"/>
    </source>
</evidence>
<proteinExistence type="predicted"/>
<dbReference type="RefSeq" id="WP_208497554.1">
    <property type="nucleotide sequence ID" value="NZ_JAGFNP010000009.1"/>
</dbReference>
<dbReference type="InterPro" id="IPR057561">
    <property type="entry name" value="NADase_transloc"/>
</dbReference>
<comment type="caution">
    <text evidence="4">The sequence shown here is derived from an EMBL/GenBank/DDBJ whole genome shotgun (WGS) entry which is preliminary data.</text>
</comment>
<dbReference type="InterPro" id="IPR008979">
    <property type="entry name" value="Galactose-bd-like_sf"/>
</dbReference>
<dbReference type="NCBIfam" id="NF047619">
    <property type="entry name" value="NADase_discoid"/>
    <property type="match status" value="1"/>
</dbReference>
<dbReference type="Proteomes" id="UP000681341">
    <property type="component" value="Unassembled WGS sequence"/>
</dbReference>
<evidence type="ECO:0000256" key="1">
    <source>
        <dbReference type="SAM" id="MobiDB-lite"/>
    </source>
</evidence>
<accession>A0ABS3U6R5</accession>
<dbReference type="Gene3D" id="2.60.120.260">
    <property type="entry name" value="Galactose-binding domain-like"/>
    <property type="match status" value="1"/>
</dbReference>
<sequence>MIVCEACGTAANPQDRFCGVCGEYLNWEEDTDSAPEATAGAIVPQRGPNAEAPVRPVPGDPARPAGPQPDAAVPTQPTVPPLGPDPAAQPQQTGPNQTLEDAAIPAQPAPAPTGIACPSCGIDNDPSRHFCRSCGTALRQTAPPAKESWWRRWRRRRKEHAAGFRRKPRRKFHIRRFVLVSLIVSAVLLLIVFLPALPVSHPWLENLRDRVSEAKPVSPSTISASSEATSAEFAFDGISNEYWAPDLAGEGVGEWIQADFTEPVRLVYLIVSPGVARDQEAFLAQSRPEEIELRMFTEDGGAVTETFTLSDSAEPQTIELGVSDVTAVRLTILGAYGHEEGKAVAIGELEYFIRG</sequence>
<keyword evidence="5" id="KW-1185">Reference proteome</keyword>
<gene>
    <name evidence="4" type="ORF">J5V16_16575</name>
</gene>
<keyword evidence="2" id="KW-0812">Transmembrane</keyword>
<keyword evidence="2" id="KW-1133">Transmembrane helix</keyword>
<keyword evidence="2" id="KW-0472">Membrane</keyword>
<evidence type="ECO:0000313" key="4">
    <source>
        <dbReference type="EMBL" id="MBO3734445.1"/>
    </source>
</evidence>
<name>A0ABS3U6R5_9ACTN</name>